<gene>
    <name evidence="3" type="ORF">ID616_07440</name>
    <name evidence="2" type="ORF">KF715C_ch15830</name>
</gene>
<evidence type="ECO:0000313" key="2">
    <source>
        <dbReference type="EMBL" id="BAW22156.1"/>
    </source>
</evidence>
<feature type="chain" id="PRO_5044375614" evidence="1">
    <location>
        <begin position="24"/>
        <end position="174"/>
    </location>
</feature>
<evidence type="ECO:0000313" key="5">
    <source>
        <dbReference type="Proteomes" id="UP000516786"/>
    </source>
</evidence>
<feature type="signal peptide" evidence="1">
    <location>
        <begin position="1"/>
        <end position="23"/>
    </location>
</feature>
<evidence type="ECO:0000313" key="4">
    <source>
        <dbReference type="Proteomes" id="UP000218731"/>
    </source>
</evidence>
<dbReference type="EMBL" id="CP061723">
    <property type="protein sequence ID" value="QOC99527.1"/>
    <property type="molecule type" value="Genomic_DNA"/>
</dbReference>
<reference evidence="2 4" key="1">
    <citation type="submission" date="2015-11" db="EMBL/GenBank/DDBJ databases">
        <title>Complete genome sequencing of a biphenyl-degrading bacterium, Pseudomonas putida KF715 (=NBRC110667).</title>
        <authorList>
            <person name="Suenaga H."/>
            <person name="Fujihara N."/>
            <person name="Watanabe T."/>
            <person name="Hirose J."/>
            <person name="Kimura N."/>
            <person name="Yamazoe A."/>
            <person name="Hosoyama A."/>
            <person name="Shimodaira J."/>
            <person name="Furukawa K."/>
        </authorList>
    </citation>
    <scope>NUCLEOTIDE SEQUENCE [LARGE SCALE GENOMIC DNA]</scope>
    <source>
        <strain evidence="2 4">KF715</strain>
    </source>
</reference>
<dbReference type="AlphaFoldDB" id="A0A1L7N9M7"/>
<proteinExistence type="predicted"/>
<name>A0A1L7N9M7_PSEPU</name>
<dbReference type="RefSeq" id="WP_096425750.1">
    <property type="nucleotide sequence ID" value="NZ_AP015029.1"/>
</dbReference>
<organism evidence="2 4">
    <name type="scientific">Pseudomonas putida</name>
    <name type="common">Arthrobacter siderocapsulatus</name>
    <dbReference type="NCBI Taxonomy" id="303"/>
    <lineage>
        <taxon>Bacteria</taxon>
        <taxon>Pseudomonadati</taxon>
        <taxon>Pseudomonadota</taxon>
        <taxon>Gammaproteobacteria</taxon>
        <taxon>Pseudomonadales</taxon>
        <taxon>Pseudomonadaceae</taxon>
        <taxon>Pseudomonas</taxon>
    </lineage>
</organism>
<sequence length="174" mass="19098">MNSKWPAPAAAALLLLLCNSAVAELAIIDPNEISPPPLVEFHHDFKCKPGNVMVGRVRLEDKVGYVCGSVTQSGEVLNTYNEIKIIATGALANCQSPKIMTGRGRDILDASNYWIHCAEVRDIWGQPLTPSHTSTRKFKEPDHGMQCAANEVLSGMALSSDKEMETEYYCSKLF</sequence>
<protein>
    <submittedName>
        <fullName evidence="2">Uncharacterized protein</fullName>
    </submittedName>
</protein>
<accession>A0A1L7N9M7</accession>
<dbReference type="Proteomes" id="UP000516786">
    <property type="component" value="Chromosome"/>
</dbReference>
<evidence type="ECO:0000313" key="3">
    <source>
        <dbReference type="EMBL" id="QOC99527.1"/>
    </source>
</evidence>
<reference evidence="3 5" key="2">
    <citation type="submission" date="2020-09" db="EMBL/GenBank/DDBJ databases">
        <title>Co-existence of a novel multidrug-resistance efflux pump with carbapenem resistance gene blaVIM-2 in one megaplasmid in Pseudomonas putida.</title>
        <authorList>
            <person name="Peng K."/>
            <person name="Li R."/>
        </authorList>
    </citation>
    <scope>NUCLEOTIDE SEQUENCE [LARGE SCALE GENOMIC DNA]</scope>
    <source>
        <strain evidence="3 5">ZXPA-20</strain>
    </source>
</reference>
<dbReference type="EMBL" id="AP015029">
    <property type="protein sequence ID" value="BAW22156.1"/>
    <property type="molecule type" value="Genomic_DNA"/>
</dbReference>
<evidence type="ECO:0000256" key="1">
    <source>
        <dbReference type="SAM" id="SignalP"/>
    </source>
</evidence>
<keyword evidence="1" id="KW-0732">Signal</keyword>
<dbReference type="Proteomes" id="UP000218731">
    <property type="component" value="Chromosome 1"/>
</dbReference>